<evidence type="ECO:0000313" key="3">
    <source>
        <dbReference type="Proteomes" id="UP000048289"/>
    </source>
</evidence>
<gene>
    <name evidence="2" type="ORF">ERS007681_03591</name>
</gene>
<dbReference type="Proteomes" id="UP000048289">
    <property type="component" value="Unassembled WGS sequence"/>
</dbReference>
<evidence type="ECO:0000256" key="1">
    <source>
        <dbReference type="SAM" id="MobiDB-lite"/>
    </source>
</evidence>
<feature type="compositionally biased region" description="Low complexity" evidence="1">
    <location>
        <begin position="1"/>
        <end position="13"/>
    </location>
</feature>
<dbReference type="AlphaFoldDB" id="A0A654TDM9"/>
<feature type="region of interest" description="Disordered" evidence="1">
    <location>
        <begin position="60"/>
        <end position="89"/>
    </location>
</feature>
<feature type="region of interest" description="Disordered" evidence="1">
    <location>
        <begin position="1"/>
        <end position="46"/>
    </location>
</feature>
<accession>A0A654TDM9</accession>
<name>A0A654TDM9_MYCTX</name>
<proteinExistence type="predicted"/>
<protein>
    <submittedName>
        <fullName evidence="2">Uncharacterized protein</fullName>
    </submittedName>
</protein>
<reference evidence="2 3" key="1">
    <citation type="submission" date="2015-03" db="EMBL/GenBank/DDBJ databases">
        <authorList>
            <consortium name="Pathogen Informatics"/>
        </authorList>
    </citation>
    <scope>NUCLEOTIDE SEQUENCE [LARGE SCALE GENOMIC DNA]</scope>
    <source>
        <strain evidence="2 3">G09901357</strain>
    </source>
</reference>
<dbReference type="EMBL" id="CFOE01000646">
    <property type="protein sequence ID" value="CFE44261.1"/>
    <property type="molecule type" value="Genomic_DNA"/>
</dbReference>
<sequence>MANPSQAVAAAAIADDDAPCHAPPTSPDVTEPKEAAAEANSMANPSQAVAAAAIGSGPAPANISAELISGGSTEKFIVQPSLRAPRDQR</sequence>
<organism evidence="2 3">
    <name type="scientific">Mycobacterium tuberculosis</name>
    <dbReference type="NCBI Taxonomy" id="1773"/>
    <lineage>
        <taxon>Bacteria</taxon>
        <taxon>Bacillati</taxon>
        <taxon>Actinomycetota</taxon>
        <taxon>Actinomycetes</taxon>
        <taxon>Mycobacteriales</taxon>
        <taxon>Mycobacteriaceae</taxon>
        <taxon>Mycobacterium</taxon>
        <taxon>Mycobacterium tuberculosis complex</taxon>
    </lineage>
</organism>
<evidence type="ECO:0000313" key="2">
    <source>
        <dbReference type="EMBL" id="CFE44261.1"/>
    </source>
</evidence>